<dbReference type="Proteomes" id="UP000789860">
    <property type="component" value="Unassembled WGS sequence"/>
</dbReference>
<comment type="caution">
    <text evidence="1">The sequence shown here is derived from an EMBL/GenBank/DDBJ whole genome shotgun (WGS) entry which is preliminary data.</text>
</comment>
<name>A0ACA9KHX5_9GLOM</name>
<reference evidence="1" key="1">
    <citation type="submission" date="2021-06" db="EMBL/GenBank/DDBJ databases">
        <authorList>
            <person name="Kallberg Y."/>
            <person name="Tangrot J."/>
            <person name="Rosling A."/>
        </authorList>
    </citation>
    <scope>NUCLEOTIDE SEQUENCE</scope>
    <source>
        <strain evidence="1">AU212A</strain>
    </source>
</reference>
<accession>A0ACA9KHX5</accession>
<dbReference type="EMBL" id="CAJVPM010001828">
    <property type="protein sequence ID" value="CAG8474570.1"/>
    <property type="molecule type" value="Genomic_DNA"/>
</dbReference>
<keyword evidence="2" id="KW-1185">Reference proteome</keyword>
<proteinExistence type="predicted"/>
<organism evidence="1 2">
    <name type="scientific">Scutellospora calospora</name>
    <dbReference type="NCBI Taxonomy" id="85575"/>
    <lineage>
        <taxon>Eukaryota</taxon>
        <taxon>Fungi</taxon>
        <taxon>Fungi incertae sedis</taxon>
        <taxon>Mucoromycota</taxon>
        <taxon>Glomeromycotina</taxon>
        <taxon>Glomeromycetes</taxon>
        <taxon>Diversisporales</taxon>
        <taxon>Gigasporaceae</taxon>
        <taxon>Scutellospora</taxon>
    </lineage>
</organism>
<evidence type="ECO:0000313" key="2">
    <source>
        <dbReference type="Proteomes" id="UP000789860"/>
    </source>
</evidence>
<evidence type="ECO:0000313" key="1">
    <source>
        <dbReference type="EMBL" id="CAG8474570.1"/>
    </source>
</evidence>
<gene>
    <name evidence="1" type="ORF">SCALOS_LOCUS2170</name>
</gene>
<protein>
    <submittedName>
        <fullName evidence="1">11868_t:CDS:1</fullName>
    </submittedName>
</protein>
<sequence>MNNLFSFDADYDYNSIINAYIDDNNVYINYETSNNDIYMNYNDEERVIEEDESDLECEYEKNTVPIYSLAEDQILDSLNVIVKRKLTNNISSGMFTDDIFDAFVIKLEQLVIDLNLAHICEYLDNIACEAETCTESEPAISTIANNQFGSFKHNIHINFADLDNICSSYVFTSKVHNEMSLKKQ</sequence>